<dbReference type="Proteomes" id="UP000202511">
    <property type="component" value="Segment"/>
</dbReference>
<keyword evidence="2" id="KW-0472">Membrane</keyword>
<feature type="transmembrane region" description="Helical" evidence="2">
    <location>
        <begin position="109"/>
        <end position="127"/>
    </location>
</feature>
<feature type="region of interest" description="Disordered" evidence="1">
    <location>
        <begin position="34"/>
        <end position="56"/>
    </location>
</feature>
<reference evidence="3 4" key="1">
    <citation type="journal article" date="2015" name="Parasitol. Res.">
        <title>Viruses in close associations with free-living amoebae.</title>
        <authorList>
            <person name="Scheid P."/>
        </authorList>
    </citation>
    <scope>NUCLEOTIDE SEQUENCE [LARGE SCALE GENOMIC DNA]</scope>
    <source>
        <strain evidence="3">KlaHel</strain>
    </source>
</reference>
<organism evidence="3 4">
    <name type="scientific">Pandoravirus inopinatum</name>
    <dbReference type="NCBI Taxonomy" id="1605721"/>
    <lineage>
        <taxon>Viruses</taxon>
        <taxon>Pandoravirus</taxon>
    </lineage>
</organism>
<evidence type="ECO:0000313" key="3">
    <source>
        <dbReference type="EMBL" id="AJF97637.1"/>
    </source>
</evidence>
<dbReference type="GeneID" id="23462554"/>
<accession>A0A0B5JD77</accession>
<dbReference type="RefSeq" id="YP_009119872.1">
    <property type="nucleotide sequence ID" value="NC_026440.1"/>
</dbReference>
<proteinExistence type="predicted"/>
<evidence type="ECO:0000256" key="1">
    <source>
        <dbReference type="SAM" id="MobiDB-lite"/>
    </source>
</evidence>
<dbReference type="KEGG" id="vg:23462554"/>
<evidence type="ECO:0000313" key="4">
    <source>
        <dbReference type="Proteomes" id="UP000202511"/>
    </source>
</evidence>
<feature type="transmembrane region" description="Helical" evidence="2">
    <location>
        <begin position="68"/>
        <end position="88"/>
    </location>
</feature>
<protein>
    <submittedName>
        <fullName evidence="3">Uncharacterized protein</fullName>
    </submittedName>
</protein>
<sequence>MQRTRSLALPLARRAGVRAFSTSGSAQALRHWSRTRPLTIGPHGRHPLQPTTPRSQPLEAVPSALGRATLMALASVTISGCASAAWSIQYHRRYTPSYRSTSRVMAAEAALSGVITGLFVAAASPALMPTALALGPCLGVALLAVPVAGIVQLAIGVTRAENAAPRGRGRTWLARTILM</sequence>
<feature type="transmembrane region" description="Helical" evidence="2">
    <location>
        <begin position="133"/>
        <end position="158"/>
    </location>
</feature>
<name>A0A0B5JD77_9VIRU</name>
<evidence type="ECO:0000256" key="2">
    <source>
        <dbReference type="SAM" id="Phobius"/>
    </source>
</evidence>
<keyword evidence="2" id="KW-1133">Transmembrane helix</keyword>
<dbReference type="EMBL" id="KP136319">
    <property type="protein sequence ID" value="AJF97637.1"/>
    <property type="molecule type" value="Genomic_DNA"/>
</dbReference>
<keyword evidence="2" id="KW-0812">Transmembrane</keyword>